<dbReference type="AlphaFoldDB" id="Q01ZX5"/>
<dbReference type="InterPro" id="IPR019734">
    <property type="entry name" value="TPR_rpt"/>
</dbReference>
<accession>Q01ZX5</accession>
<comment type="similarity">
    <text evidence="1">Belongs to the sulfatase family.</text>
</comment>
<dbReference type="GO" id="GO:0004065">
    <property type="term" value="F:arylsulfatase activity"/>
    <property type="evidence" value="ECO:0007669"/>
    <property type="project" value="TreeGrafter"/>
</dbReference>
<dbReference type="InterPro" id="IPR050738">
    <property type="entry name" value="Sulfatase"/>
</dbReference>
<dbReference type="CDD" id="cd16148">
    <property type="entry name" value="sulfatase_like"/>
    <property type="match status" value="1"/>
</dbReference>
<dbReference type="Pfam" id="PF14559">
    <property type="entry name" value="TPR_19"/>
    <property type="match status" value="1"/>
</dbReference>
<feature type="repeat" description="TPR" evidence="3">
    <location>
        <begin position="466"/>
        <end position="499"/>
    </location>
</feature>
<evidence type="ECO:0000256" key="3">
    <source>
        <dbReference type="PROSITE-ProRule" id="PRU00339"/>
    </source>
</evidence>
<evidence type="ECO:0000256" key="2">
    <source>
        <dbReference type="ARBA" id="ARBA00022801"/>
    </source>
</evidence>
<dbReference type="Gene3D" id="3.40.720.10">
    <property type="entry name" value="Alkaline Phosphatase, subunit A"/>
    <property type="match status" value="2"/>
</dbReference>
<evidence type="ECO:0000313" key="6">
    <source>
        <dbReference type="EMBL" id="ABJ84790.1"/>
    </source>
</evidence>
<dbReference type="SUPFAM" id="SSF48452">
    <property type="entry name" value="TPR-like"/>
    <property type="match status" value="1"/>
</dbReference>
<dbReference type="InterPro" id="IPR011990">
    <property type="entry name" value="TPR-like_helical_dom_sf"/>
</dbReference>
<keyword evidence="4" id="KW-0732">Signal</keyword>
<proteinExistence type="inferred from homology"/>
<protein>
    <submittedName>
        <fullName evidence="6">Sulfatase</fullName>
    </submittedName>
</protein>
<dbReference type="Pfam" id="PF00884">
    <property type="entry name" value="Sulfatase"/>
    <property type="match status" value="1"/>
</dbReference>
<name>Q01ZX5_SOLUE</name>
<dbReference type="OrthoDB" id="127813at2"/>
<dbReference type="SMART" id="SM00028">
    <property type="entry name" value="TPR"/>
    <property type="match status" value="3"/>
</dbReference>
<dbReference type="InterPro" id="IPR000917">
    <property type="entry name" value="Sulfatase_N"/>
</dbReference>
<dbReference type="HOGENOM" id="CLU_495114_0_0_0"/>
<dbReference type="STRING" id="234267.Acid_3820"/>
<dbReference type="eggNOG" id="COG3119">
    <property type="taxonomic scope" value="Bacteria"/>
</dbReference>
<dbReference type="PANTHER" id="PTHR42693:SF53">
    <property type="entry name" value="ENDO-4-O-SULFATASE"/>
    <property type="match status" value="1"/>
</dbReference>
<dbReference type="eggNOG" id="COG0457">
    <property type="taxonomic scope" value="Bacteria"/>
</dbReference>
<dbReference type="SUPFAM" id="SSF53649">
    <property type="entry name" value="Alkaline phosphatase-like"/>
    <property type="match status" value="1"/>
</dbReference>
<dbReference type="InParanoid" id="Q01ZX5"/>
<dbReference type="KEGG" id="sus:Acid_3820"/>
<gene>
    <name evidence="6" type="ordered locus">Acid_3820</name>
</gene>
<feature type="domain" description="Sulfatase N-terminal" evidence="5">
    <location>
        <begin position="20"/>
        <end position="297"/>
    </location>
</feature>
<dbReference type="InterPro" id="IPR017850">
    <property type="entry name" value="Alkaline_phosphatase_core_sf"/>
</dbReference>
<dbReference type="EMBL" id="CP000473">
    <property type="protein sequence ID" value="ABJ84790.1"/>
    <property type="molecule type" value="Genomic_DNA"/>
</dbReference>
<keyword evidence="2" id="KW-0378">Hydrolase</keyword>
<feature type="chain" id="PRO_5004162905" evidence="4">
    <location>
        <begin position="21"/>
        <end position="550"/>
    </location>
</feature>
<feature type="signal peptide" evidence="4">
    <location>
        <begin position="1"/>
        <end position="20"/>
    </location>
</feature>
<dbReference type="Gene3D" id="1.25.40.10">
    <property type="entry name" value="Tetratricopeptide repeat domain"/>
    <property type="match status" value="1"/>
</dbReference>
<dbReference type="PROSITE" id="PS50005">
    <property type="entry name" value="TPR"/>
    <property type="match status" value="1"/>
</dbReference>
<keyword evidence="3" id="KW-0802">TPR repeat</keyword>
<evidence type="ECO:0000256" key="1">
    <source>
        <dbReference type="ARBA" id="ARBA00008779"/>
    </source>
</evidence>
<evidence type="ECO:0000256" key="4">
    <source>
        <dbReference type="SAM" id="SignalP"/>
    </source>
</evidence>
<sequence precursor="true">MRVCLLLVLAAAALAQPAPVIVVSVDTLRADRLSAYGYRKQRTPNLDSFAERATLYENAACATPLTLPSHASLFTSTYPYENRIQENAEPVPAGAVTLAGVLKQHGYRTAAFIASVFLERRMGLDQGFDEYDSPFDFRVLSPMSGEMFYAGESRNPYAVRDRRDGSIVMASAIRWLAAHKGEPVFLFVHLYDMHLPYQHGTDYDAQLGYVDQTLGTFKQALVRGGWWDRSMVVLLSDHGESLGDHGEANHGYFIYQSTMAVPLMIHWPAGAPGTPAREPHPVGLIDVAPTILDALHIPAPPSFHGQSLMAAHKPPWVFGESVHAYDAFGWSPLRSLRIGDYKFIEAPRPELYNLAADPGELHNLAAADGARVQSMRGELAKVMSRLRPKGPAPATNLSARDRALLGSLGYIAPGPQTAASGSRPDPKDRMAEFRLYEDAQVLLYRRRLPEAIAALRKLVTQHPRNTLARRDLGGAYLEQKQYARAREELAQVLLAAPNDYVTLYQLGLACEHSGLLKQALGHLEAACGVAPDSVPCKAELDAVRKRVKPN</sequence>
<reference evidence="6" key="1">
    <citation type="submission" date="2006-10" db="EMBL/GenBank/DDBJ databases">
        <title>Complete sequence of Solibacter usitatus Ellin6076.</title>
        <authorList>
            <consortium name="US DOE Joint Genome Institute"/>
            <person name="Copeland A."/>
            <person name="Lucas S."/>
            <person name="Lapidus A."/>
            <person name="Barry K."/>
            <person name="Detter J.C."/>
            <person name="Glavina del Rio T."/>
            <person name="Hammon N."/>
            <person name="Israni S."/>
            <person name="Dalin E."/>
            <person name="Tice H."/>
            <person name="Pitluck S."/>
            <person name="Thompson L.S."/>
            <person name="Brettin T."/>
            <person name="Bruce D."/>
            <person name="Han C."/>
            <person name="Tapia R."/>
            <person name="Gilna P."/>
            <person name="Schmutz J."/>
            <person name="Larimer F."/>
            <person name="Land M."/>
            <person name="Hauser L."/>
            <person name="Kyrpides N."/>
            <person name="Mikhailova N."/>
            <person name="Janssen P.H."/>
            <person name="Kuske C.R."/>
            <person name="Richardson P."/>
        </authorList>
    </citation>
    <scope>NUCLEOTIDE SEQUENCE</scope>
    <source>
        <strain evidence="6">Ellin6076</strain>
    </source>
</reference>
<dbReference type="PANTHER" id="PTHR42693">
    <property type="entry name" value="ARYLSULFATASE FAMILY MEMBER"/>
    <property type="match status" value="1"/>
</dbReference>
<evidence type="ECO:0000259" key="5">
    <source>
        <dbReference type="Pfam" id="PF00884"/>
    </source>
</evidence>
<organism evidence="6">
    <name type="scientific">Solibacter usitatus (strain Ellin6076)</name>
    <dbReference type="NCBI Taxonomy" id="234267"/>
    <lineage>
        <taxon>Bacteria</taxon>
        <taxon>Pseudomonadati</taxon>
        <taxon>Acidobacteriota</taxon>
        <taxon>Terriglobia</taxon>
        <taxon>Bryobacterales</taxon>
        <taxon>Solibacteraceae</taxon>
        <taxon>Candidatus Solibacter</taxon>
    </lineage>
</organism>